<evidence type="ECO:0000313" key="3">
    <source>
        <dbReference type="Proteomes" id="UP000293912"/>
    </source>
</evidence>
<keyword evidence="1" id="KW-0472">Membrane</keyword>
<dbReference type="AlphaFoldDB" id="A0A4P6WZ32"/>
<dbReference type="EMBL" id="CP037867">
    <property type="protein sequence ID" value="QBM27949.1"/>
    <property type="molecule type" value="Genomic_DNA"/>
</dbReference>
<protein>
    <submittedName>
        <fullName evidence="2">Uncharacterized protein</fullName>
    </submittedName>
</protein>
<feature type="transmembrane region" description="Helical" evidence="1">
    <location>
        <begin position="12"/>
        <end position="34"/>
    </location>
</feature>
<proteinExistence type="predicted"/>
<keyword evidence="1" id="KW-0812">Transmembrane</keyword>
<dbReference type="KEGG" id="hpse:HPF_09640"/>
<reference evidence="2 3" key="1">
    <citation type="submission" date="2019-03" db="EMBL/GenBank/DDBJ databases">
        <authorList>
            <person name="Sebastian G."/>
            <person name="Baumann P."/>
            <person name="Ruckert C."/>
            <person name="Kalinowski J."/>
            <person name="Nebel B."/>
            <person name="Takors R."/>
            <person name="Blombach B."/>
        </authorList>
    </citation>
    <scope>NUCLEOTIDE SEQUENCE [LARGE SCALE GENOMIC DNA]</scope>
    <source>
        <strain evidence="2 3">DSM 1084</strain>
    </source>
</reference>
<keyword evidence="1" id="KW-1133">Transmembrane helix</keyword>
<organism evidence="2 3">
    <name type="scientific">Hydrogenophaga pseudoflava</name>
    <name type="common">Pseudomonas carboxydoflava</name>
    <dbReference type="NCBI Taxonomy" id="47421"/>
    <lineage>
        <taxon>Bacteria</taxon>
        <taxon>Pseudomonadati</taxon>
        <taxon>Pseudomonadota</taxon>
        <taxon>Betaproteobacteria</taxon>
        <taxon>Burkholderiales</taxon>
        <taxon>Comamonadaceae</taxon>
        <taxon>Hydrogenophaga</taxon>
    </lineage>
</organism>
<name>A0A4P6WZ32_HYDPS</name>
<evidence type="ECO:0000256" key="1">
    <source>
        <dbReference type="SAM" id="Phobius"/>
    </source>
</evidence>
<sequence>MQALEIELTKLALASFLIQLGFVIAFFFTLYFVIKNAIRDGINESRLAERRWNEGVADPAIRDALRETKEAAKVLPPMRAD</sequence>
<evidence type="ECO:0000313" key="2">
    <source>
        <dbReference type="EMBL" id="QBM27949.1"/>
    </source>
</evidence>
<dbReference type="Proteomes" id="UP000293912">
    <property type="component" value="Chromosome"/>
</dbReference>
<gene>
    <name evidence="2" type="ORF">HPF_09640</name>
</gene>
<accession>A0A4P6WZ32</accession>
<keyword evidence="3" id="KW-1185">Reference proteome</keyword>